<keyword evidence="7" id="KW-1185">Reference proteome</keyword>
<dbReference type="PROSITE" id="PS50931">
    <property type="entry name" value="HTH_LYSR"/>
    <property type="match status" value="1"/>
</dbReference>
<dbReference type="Gene3D" id="3.40.190.290">
    <property type="match status" value="1"/>
</dbReference>
<dbReference type="InterPro" id="IPR005119">
    <property type="entry name" value="LysR_subst-bd"/>
</dbReference>
<dbReference type="FunFam" id="1.10.10.10:FF:000001">
    <property type="entry name" value="LysR family transcriptional regulator"/>
    <property type="match status" value="1"/>
</dbReference>
<keyword evidence="2" id="KW-0805">Transcription regulation</keyword>
<dbReference type="Pfam" id="PF00126">
    <property type="entry name" value="HTH_1"/>
    <property type="match status" value="1"/>
</dbReference>
<sequence>MDFLQLKYFQVTSKHENVTRAADELFISQPALSKMIRNLETELGVQLFDREGKHIVLNQYGKKFLKRVNQSLSALEQGVSEIKEMQQEKIEIITLYVAVGSMLLPSLVQQFRGLYPKIRFNLTQHPIQIKKELAYDFAITSEEIEGNEHTVLLEEEIWLGVPAVHPLGSLDSVSLKDLEHEKFISLTTSHPLRRTTDRFFAQLPYEPDIVFESDDPATVRGLIQTGIGVSFIPSILWSKVVTEDIKLLHISEPRCKRTIYLSWPAGQRLTDTENSFFEFILQFFRNIGRIQLKSGSLGQE</sequence>
<comment type="caution">
    <text evidence="6">The sequence shown here is derived from an EMBL/GenBank/DDBJ whole genome shotgun (WGS) entry which is preliminary data.</text>
</comment>
<dbReference type="InterPro" id="IPR036390">
    <property type="entry name" value="WH_DNA-bd_sf"/>
</dbReference>
<dbReference type="AlphaFoldDB" id="A0A3P3U7S0"/>
<evidence type="ECO:0000256" key="2">
    <source>
        <dbReference type="ARBA" id="ARBA00023015"/>
    </source>
</evidence>
<dbReference type="PRINTS" id="PR00039">
    <property type="entry name" value="HTHLYSR"/>
</dbReference>
<protein>
    <submittedName>
        <fullName evidence="6">LysR family transcriptional regulator</fullName>
    </submittedName>
</protein>
<accession>A0A3P3U7S0</accession>
<evidence type="ECO:0000256" key="4">
    <source>
        <dbReference type="ARBA" id="ARBA00023163"/>
    </source>
</evidence>
<dbReference type="PANTHER" id="PTHR30419:SF28">
    <property type="entry name" value="HTH-TYPE TRANSCRIPTIONAL REGULATOR BSDA"/>
    <property type="match status" value="1"/>
</dbReference>
<dbReference type="InterPro" id="IPR000847">
    <property type="entry name" value="LysR_HTH_N"/>
</dbReference>
<evidence type="ECO:0000313" key="7">
    <source>
        <dbReference type="Proteomes" id="UP000267017"/>
    </source>
</evidence>
<dbReference type="InterPro" id="IPR050950">
    <property type="entry name" value="HTH-type_LysR_regulators"/>
</dbReference>
<evidence type="ECO:0000259" key="5">
    <source>
        <dbReference type="PROSITE" id="PS50931"/>
    </source>
</evidence>
<evidence type="ECO:0000256" key="1">
    <source>
        <dbReference type="ARBA" id="ARBA00009437"/>
    </source>
</evidence>
<dbReference type="Proteomes" id="UP000267017">
    <property type="component" value="Unassembled WGS sequence"/>
</dbReference>
<keyword evidence="3" id="KW-0238">DNA-binding</keyword>
<organism evidence="6 7">
    <name type="scientific">Paenibacillus oralis</name>
    <dbReference type="NCBI Taxonomy" id="2490856"/>
    <lineage>
        <taxon>Bacteria</taxon>
        <taxon>Bacillati</taxon>
        <taxon>Bacillota</taxon>
        <taxon>Bacilli</taxon>
        <taxon>Bacillales</taxon>
        <taxon>Paenibacillaceae</taxon>
        <taxon>Paenibacillus</taxon>
    </lineage>
</organism>
<feature type="domain" description="HTH lysR-type" evidence="5">
    <location>
        <begin position="1"/>
        <end position="58"/>
    </location>
</feature>
<keyword evidence="4" id="KW-0804">Transcription</keyword>
<dbReference type="GO" id="GO:0005829">
    <property type="term" value="C:cytosol"/>
    <property type="evidence" value="ECO:0007669"/>
    <property type="project" value="TreeGrafter"/>
</dbReference>
<dbReference type="InterPro" id="IPR036388">
    <property type="entry name" value="WH-like_DNA-bd_sf"/>
</dbReference>
<dbReference type="EMBL" id="RRCN01000001">
    <property type="protein sequence ID" value="RRJ65756.1"/>
    <property type="molecule type" value="Genomic_DNA"/>
</dbReference>
<dbReference type="Pfam" id="PF03466">
    <property type="entry name" value="LysR_substrate"/>
    <property type="match status" value="1"/>
</dbReference>
<dbReference type="OrthoDB" id="9803735at2"/>
<reference evidence="6 7" key="1">
    <citation type="submission" date="2018-11" db="EMBL/GenBank/DDBJ databases">
        <title>Genome sequencing of Paenibacillus sp. KCOM 3021 (= ChDC PVNT-B20).</title>
        <authorList>
            <person name="Kook J.-K."/>
            <person name="Park S.-N."/>
            <person name="Lim Y.K."/>
        </authorList>
    </citation>
    <scope>NUCLEOTIDE SEQUENCE [LARGE SCALE GENOMIC DNA]</scope>
    <source>
        <strain evidence="6 7">KCOM 3021</strain>
    </source>
</reference>
<dbReference type="GO" id="GO:0003677">
    <property type="term" value="F:DNA binding"/>
    <property type="evidence" value="ECO:0007669"/>
    <property type="project" value="UniProtKB-KW"/>
</dbReference>
<dbReference type="RefSeq" id="WP_128633556.1">
    <property type="nucleotide sequence ID" value="NZ_RRCN01000001.1"/>
</dbReference>
<evidence type="ECO:0000313" key="6">
    <source>
        <dbReference type="EMBL" id="RRJ65756.1"/>
    </source>
</evidence>
<evidence type="ECO:0000256" key="3">
    <source>
        <dbReference type="ARBA" id="ARBA00023125"/>
    </source>
</evidence>
<proteinExistence type="inferred from homology"/>
<dbReference type="SUPFAM" id="SSF53850">
    <property type="entry name" value="Periplasmic binding protein-like II"/>
    <property type="match status" value="1"/>
</dbReference>
<gene>
    <name evidence="6" type="ORF">EHV15_24680</name>
</gene>
<dbReference type="SUPFAM" id="SSF46785">
    <property type="entry name" value="Winged helix' DNA-binding domain"/>
    <property type="match status" value="1"/>
</dbReference>
<dbReference type="GO" id="GO:0003700">
    <property type="term" value="F:DNA-binding transcription factor activity"/>
    <property type="evidence" value="ECO:0007669"/>
    <property type="project" value="InterPro"/>
</dbReference>
<name>A0A3P3U7S0_9BACL</name>
<dbReference type="Gene3D" id="1.10.10.10">
    <property type="entry name" value="Winged helix-like DNA-binding domain superfamily/Winged helix DNA-binding domain"/>
    <property type="match status" value="1"/>
</dbReference>
<comment type="similarity">
    <text evidence="1">Belongs to the LysR transcriptional regulatory family.</text>
</comment>
<dbReference type="PANTHER" id="PTHR30419">
    <property type="entry name" value="HTH-TYPE TRANSCRIPTIONAL REGULATOR YBHD"/>
    <property type="match status" value="1"/>
</dbReference>